<evidence type="ECO:0000256" key="7">
    <source>
        <dbReference type="ARBA" id="ARBA00047880"/>
    </source>
</evidence>
<evidence type="ECO:0000256" key="5">
    <source>
        <dbReference type="ARBA" id="ARBA00022741"/>
    </source>
</evidence>
<dbReference type="Pfam" id="PF01687">
    <property type="entry name" value="Flavokinase"/>
    <property type="match status" value="1"/>
</dbReference>
<dbReference type="STRING" id="1798471.A3A21_03130"/>
<comment type="catalytic activity">
    <reaction evidence="7">
        <text>riboflavin + ATP = FMN + ADP + H(+)</text>
        <dbReference type="Rhea" id="RHEA:14357"/>
        <dbReference type="ChEBI" id="CHEBI:15378"/>
        <dbReference type="ChEBI" id="CHEBI:30616"/>
        <dbReference type="ChEBI" id="CHEBI:57986"/>
        <dbReference type="ChEBI" id="CHEBI:58210"/>
        <dbReference type="ChEBI" id="CHEBI:456216"/>
        <dbReference type="EC" id="2.7.1.26"/>
    </reaction>
</comment>
<dbReference type="GO" id="GO:0005524">
    <property type="term" value="F:ATP binding"/>
    <property type="evidence" value="ECO:0007669"/>
    <property type="project" value="UniProtKB-KW"/>
</dbReference>
<reference evidence="9 10" key="1">
    <citation type="journal article" date="2016" name="Nat. Commun.">
        <title>Thousands of microbial genomes shed light on interconnected biogeochemical processes in an aquifer system.</title>
        <authorList>
            <person name="Anantharaman K."/>
            <person name="Brown C.T."/>
            <person name="Hug L.A."/>
            <person name="Sharon I."/>
            <person name="Castelle C.J."/>
            <person name="Probst A.J."/>
            <person name="Thomas B.C."/>
            <person name="Singh A."/>
            <person name="Wilkins M.J."/>
            <person name="Karaoz U."/>
            <person name="Brodie E.L."/>
            <person name="Williams K.H."/>
            <person name="Hubbard S.S."/>
            <person name="Banfield J.F."/>
        </authorList>
    </citation>
    <scope>NUCLEOTIDE SEQUENCE [LARGE SCALE GENOMIC DNA]</scope>
</reference>
<proteinExistence type="predicted"/>
<evidence type="ECO:0000256" key="6">
    <source>
        <dbReference type="ARBA" id="ARBA00022840"/>
    </source>
</evidence>
<dbReference type="GO" id="GO:0009231">
    <property type="term" value="P:riboflavin biosynthetic process"/>
    <property type="evidence" value="ECO:0007669"/>
    <property type="project" value="InterPro"/>
</dbReference>
<dbReference type="InterPro" id="IPR023465">
    <property type="entry name" value="Riboflavin_kinase_dom_sf"/>
</dbReference>
<feature type="domain" description="Riboflavin kinase" evidence="8">
    <location>
        <begin position="1"/>
        <end position="120"/>
    </location>
</feature>
<dbReference type="EC" id="2.7.1.26" evidence="1"/>
<name>A0A1F6BWQ3_9BACT</name>
<keyword evidence="5" id="KW-0547">Nucleotide-binding</keyword>
<keyword evidence="4" id="KW-0808">Transferase</keyword>
<keyword evidence="2" id="KW-0285">Flavoprotein</keyword>
<sequence length="124" mass="13936">MISFSGIVLKGRGRGRGFGFPTANLSVSASLEVEEGIYVAHAFFDGKAFPALAFFGIPKMFGESEKKLEAHVLDFDGDLYGKEMRVELQKKIRDSKDFANEEELVFAMKEDLRVAREYFDAKNL</sequence>
<evidence type="ECO:0000256" key="3">
    <source>
        <dbReference type="ARBA" id="ARBA00022643"/>
    </source>
</evidence>
<evidence type="ECO:0000313" key="9">
    <source>
        <dbReference type="EMBL" id="OGG40947.1"/>
    </source>
</evidence>
<gene>
    <name evidence="9" type="ORF">A3A21_03130</name>
</gene>
<evidence type="ECO:0000259" key="8">
    <source>
        <dbReference type="SMART" id="SM00904"/>
    </source>
</evidence>
<dbReference type="Proteomes" id="UP000176996">
    <property type="component" value="Unassembled WGS sequence"/>
</dbReference>
<dbReference type="InterPro" id="IPR015865">
    <property type="entry name" value="Riboflavin_kinase_bac/euk"/>
</dbReference>
<protein>
    <recommendedName>
        <fullName evidence="1">riboflavin kinase</fullName>
        <ecNumber evidence="1">2.7.1.26</ecNumber>
    </recommendedName>
</protein>
<dbReference type="GO" id="GO:0009398">
    <property type="term" value="P:FMN biosynthetic process"/>
    <property type="evidence" value="ECO:0007669"/>
    <property type="project" value="TreeGrafter"/>
</dbReference>
<dbReference type="SUPFAM" id="SSF82114">
    <property type="entry name" value="Riboflavin kinase-like"/>
    <property type="match status" value="1"/>
</dbReference>
<dbReference type="AlphaFoldDB" id="A0A1F6BWQ3"/>
<dbReference type="InterPro" id="IPR023468">
    <property type="entry name" value="Riboflavin_kinase"/>
</dbReference>
<evidence type="ECO:0000313" key="10">
    <source>
        <dbReference type="Proteomes" id="UP000176996"/>
    </source>
</evidence>
<comment type="caution">
    <text evidence="9">The sequence shown here is derived from an EMBL/GenBank/DDBJ whole genome shotgun (WGS) entry which is preliminary data.</text>
</comment>
<dbReference type="GO" id="GO:0008531">
    <property type="term" value="F:riboflavin kinase activity"/>
    <property type="evidence" value="ECO:0007669"/>
    <property type="project" value="UniProtKB-EC"/>
</dbReference>
<evidence type="ECO:0000256" key="2">
    <source>
        <dbReference type="ARBA" id="ARBA00022630"/>
    </source>
</evidence>
<accession>A0A1F6BWQ3</accession>
<keyword evidence="6" id="KW-0067">ATP-binding</keyword>
<dbReference type="EMBL" id="MFKK01000016">
    <property type="protein sequence ID" value="OGG40947.1"/>
    <property type="molecule type" value="Genomic_DNA"/>
</dbReference>
<evidence type="ECO:0000256" key="4">
    <source>
        <dbReference type="ARBA" id="ARBA00022679"/>
    </source>
</evidence>
<keyword evidence="3" id="KW-0288">FMN</keyword>
<dbReference type="PANTHER" id="PTHR22749">
    <property type="entry name" value="RIBOFLAVIN KINASE/FMN ADENYLYLTRANSFERASE"/>
    <property type="match status" value="1"/>
</dbReference>
<evidence type="ECO:0000256" key="1">
    <source>
        <dbReference type="ARBA" id="ARBA00012105"/>
    </source>
</evidence>
<dbReference type="PANTHER" id="PTHR22749:SF6">
    <property type="entry name" value="RIBOFLAVIN KINASE"/>
    <property type="match status" value="1"/>
</dbReference>
<dbReference type="SMART" id="SM00904">
    <property type="entry name" value="Flavokinase"/>
    <property type="match status" value="1"/>
</dbReference>
<organism evidence="9 10">
    <name type="scientific">Candidatus Jorgensenbacteria bacterium RIFCSPLOWO2_01_FULL_45_25b</name>
    <dbReference type="NCBI Taxonomy" id="1798471"/>
    <lineage>
        <taxon>Bacteria</taxon>
        <taxon>Candidatus Joergenseniibacteriota</taxon>
    </lineage>
</organism>
<dbReference type="Gene3D" id="2.40.30.30">
    <property type="entry name" value="Riboflavin kinase-like"/>
    <property type="match status" value="1"/>
</dbReference>